<name>A0ABP8K9B1_9ACTN</name>
<accession>A0ABP8K9B1</accession>
<protein>
    <submittedName>
        <fullName evidence="1">Uncharacterized protein</fullName>
    </submittedName>
</protein>
<sequence length="49" mass="5033">MLEQQEHVADLSVGALVGETVLEVPCLLVADGAEVPDLEIGARRCAGGT</sequence>
<dbReference type="Proteomes" id="UP001500635">
    <property type="component" value="Unassembled WGS sequence"/>
</dbReference>
<dbReference type="EMBL" id="BAABFR010000093">
    <property type="protein sequence ID" value="GAA4402079.1"/>
    <property type="molecule type" value="Genomic_DNA"/>
</dbReference>
<organism evidence="1 2">
    <name type="scientific">Tsukamurella soli</name>
    <dbReference type="NCBI Taxonomy" id="644556"/>
    <lineage>
        <taxon>Bacteria</taxon>
        <taxon>Bacillati</taxon>
        <taxon>Actinomycetota</taxon>
        <taxon>Actinomycetes</taxon>
        <taxon>Mycobacteriales</taxon>
        <taxon>Tsukamurellaceae</taxon>
        <taxon>Tsukamurella</taxon>
    </lineage>
</organism>
<gene>
    <name evidence="1" type="ORF">GCM10023147_42300</name>
</gene>
<keyword evidence="2" id="KW-1185">Reference proteome</keyword>
<comment type="caution">
    <text evidence="1">The sequence shown here is derived from an EMBL/GenBank/DDBJ whole genome shotgun (WGS) entry which is preliminary data.</text>
</comment>
<evidence type="ECO:0000313" key="1">
    <source>
        <dbReference type="EMBL" id="GAA4402079.1"/>
    </source>
</evidence>
<proteinExistence type="predicted"/>
<evidence type="ECO:0000313" key="2">
    <source>
        <dbReference type="Proteomes" id="UP001500635"/>
    </source>
</evidence>
<reference evidence="2" key="1">
    <citation type="journal article" date="2019" name="Int. J. Syst. Evol. Microbiol.">
        <title>The Global Catalogue of Microorganisms (GCM) 10K type strain sequencing project: providing services to taxonomists for standard genome sequencing and annotation.</title>
        <authorList>
            <consortium name="The Broad Institute Genomics Platform"/>
            <consortium name="The Broad Institute Genome Sequencing Center for Infectious Disease"/>
            <person name="Wu L."/>
            <person name="Ma J."/>
        </authorList>
    </citation>
    <scope>NUCLEOTIDE SEQUENCE [LARGE SCALE GENOMIC DNA]</scope>
    <source>
        <strain evidence="2">JCM 17688</strain>
    </source>
</reference>